<sequence length="830" mass="96995">MLNLKACVACLSTNVKLFSLESEKLREHFNKLSGLQSSRNDGLPEFLCFECYGHVKRFIKFREKCQRANFALKELLHQNKEIQKSTLEAIDRQCLGVEPSLSYLDLDKAYYEETKFIWVRNNRLSVKYNDEIPIFTYGTLSKDVMFGTSNGDGTNFKIDDNFKEEDEEADIIKALINTPANNEREIFYEQSTSNCNENNVQILDDIEADNYFDSDNDSIDNTTVNQSKKKGKAKKADKSKRVDGSNLDFEYAEIKPLSVMESKAACEISTLLHKGKYRCEICNKSYNNESRLKLHKRMHDKHISGTFECELCHYCYKTNFLLQTHMTEKHIYKYLCRKCPEVSFDRCTAKQHYIYAHMQNRKRNSSAYDQRPDWLNKRGGKRFKGSPIHSAPKKKVKKKPEDYPIYTPISHEEQYQMIVDRKLTKNYLESQYRCELCYKGFRGNATYSTHMKKHDPQRSGKLQCDMCKLYFRDRRKMYKHMQLTHLHKFSCQMCSFKCFSRSQAISHYKWHQNVIYPCPHCDKKFEKISTQLTHIRIKHPSTCVCILCGHSFVSETGLHNHLQIRHTAEEVEASKALRVDKTHPCYCAECDVQFMTPTAFQIHLGSSNKHSATNKSILRGGIPGPDGEPRRRGRRPVQRPRRERSSWAESIHNNGMQTSTTCEVCGKYLPNDVQARRHYDTEHPGAEYLKRYMCDVCGHTTKQYANLMVHMRTHTRERPYECPHCERRFSMPSNRDRHLVVHTGEKRYQCQHCNRRFTQSSAVKLHIQTVHLKIPYAPWDKKNRKRRKELEGTSAPVSTVDAVSGAFAPQKLLMEAPSEFLNAYITYNDE</sequence>
<dbReference type="Gene3D" id="3.30.160.60">
    <property type="entry name" value="Classic Zinc Finger"/>
    <property type="match status" value="6"/>
</dbReference>
<feature type="region of interest" description="Disordered" evidence="9">
    <location>
        <begin position="611"/>
        <end position="650"/>
    </location>
</feature>
<proteinExistence type="predicted"/>
<keyword evidence="5 8" id="KW-0862">Zinc</keyword>
<feature type="binding site" evidence="8">
    <location>
        <position position="48"/>
    </location>
    <ligand>
        <name>Zn(2+)</name>
        <dbReference type="ChEBI" id="CHEBI:29105"/>
    </ligand>
</feature>
<dbReference type="FunFam" id="3.30.160.60:FF:000145">
    <property type="entry name" value="Zinc finger protein 574"/>
    <property type="match status" value="1"/>
</dbReference>
<evidence type="ECO:0000256" key="4">
    <source>
        <dbReference type="ARBA" id="ARBA00022771"/>
    </source>
</evidence>
<evidence type="ECO:0000256" key="5">
    <source>
        <dbReference type="ARBA" id="ARBA00022833"/>
    </source>
</evidence>
<gene>
    <name evidence="12" type="ORF">ABMA28_009800</name>
</gene>
<feature type="region of interest" description="Disordered" evidence="9">
    <location>
        <begin position="377"/>
        <end position="400"/>
    </location>
</feature>
<dbReference type="GO" id="GO:0008270">
    <property type="term" value="F:zinc ion binding"/>
    <property type="evidence" value="ECO:0007669"/>
    <property type="project" value="UniProtKB-UniRule"/>
</dbReference>
<dbReference type="PANTHER" id="PTHR24379:SF121">
    <property type="entry name" value="C2H2-TYPE DOMAIN-CONTAINING PROTEIN"/>
    <property type="match status" value="1"/>
</dbReference>
<dbReference type="PANTHER" id="PTHR24379">
    <property type="entry name" value="KRAB AND ZINC FINGER DOMAIN-CONTAINING"/>
    <property type="match status" value="1"/>
</dbReference>
<comment type="caution">
    <text evidence="12">The sequence shown here is derived from an EMBL/GenBank/DDBJ whole genome shotgun (WGS) entry which is preliminary data.</text>
</comment>
<evidence type="ECO:0000256" key="6">
    <source>
        <dbReference type="ARBA" id="ARBA00023242"/>
    </source>
</evidence>
<evidence type="ECO:0000256" key="9">
    <source>
        <dbReference type="SAM" id="MobiDB-lite"/>
    </source>
</evidence>
<feature type="domain" description="ZAD" evidence="11">
    <location>
        <begin position="5"/>
        <end position="75"/>
    </location>
</feature>
<feature type="binding site" evidence="8">
    <location>
        <position position="7"/>
    </location>
    <ligand>
        <name>Zn(2+)</name>
        <dbReference type="ChEBI" id="CHEBI:29105"/>
    </ligand>
</feature>
<keyword evidence="2 8" id="KW-0479">Metal-binding</keyword>
<evidence type="ECO:0000256" key="8">
    <source>
        <dbReference type="PROSITE-ProRule" id="PRU01263"/>
    </source>
</evidence>
<dbReference type="Gene3D" id="3.40.1800.20">
    <property type="match status" value="1"/>
</dbReference>
<accession>A0ABD0SC48</accession>
<feature type="domain" description="C2H2-type" evidence="10">
    <location>
        <begin position="692"/>
        <end position="719"/>
    </location>
</feature>
<evidence type="ECO:0000256" key="7">
    <source>
        <dbReference type="PROSITE-ProRule" id="PRU00042"/>
    </source>
</evidence>
<dbReference type="PROSITE" id="PS51915">
    <property type="entry name" value="ZAD"/>
    <property type="match status" value="1"/>
</dbReference>
<dbReference type="Pfam" id="PF07776">
    <property type="entry name" value="zf-AD"/>
    <property type="match status" value="1"/>
</dbReference>
<dbReference type="SUPFAM" id="SSF57667">
    <property type="entry name" value="beta-beta-alpha zinc fingers"/>
    <property type="match status" value="3"/>
</dbReference>
<feature type="domain" description="C2H2-type" evidence="10">
    <location>
        <begin position="277"/>
        <end position="299"/>
    </location>
</feature>
<feature type="compositionally biased region" description="Basic residues" evidence="9">
    <location>
        <begin position="631"/>
        <end position="642"/>
    </location>
</feature>
<keyword evidence="3" id="KW-0677">Repeat</keyword>
<dbReference type="EMBL" id="JBEDNZ010000024">
    <property type="protein sequence ID" value="KAL0811392.1"/>
    <property type="molecule type" value="Genomic_DNA"/>
</dbReference>
<organism evidence="12 13">
    <name type="scientific">Loxostege sticticalis</name>
    <name type="common">Beet webworm moth</name>
    <dbReference type="NCBI Taxonomy" id="481309"/>
    <lineage>
        <taxon>Eukaryota</taxon>
        <taxon>Metazoa</taxon>
        <taxon>Ecdysozoa</taxon>
        <taxon>Arthropoda</taxon>
        <taxon>Hexapoda</taxon>
        <taxon>Insecta</taxon>
        <taxon>Pterygota</taxon>
        <taxon>Neoptera</taxon>
        <taxon>Endopterygota</taxon>
        <taxon>Lepidoptera</taxon>
        <taxon>Glossata</taxon>
        <taxon>Ditrysia</taxon>
        <taxon>Pyraloidea</taxon>
        <taxon>Crambidae</taxon>
        <taxon>Pyraustinae</taxon>
        <taxon>Loxostege</taxon>
    </lineage>
</organism>
<dbReference type="InterPro" id="IPR036236">
    <property type="entry name" value="Znf_C2H2_sf"/>
</dbReference>
<reference evidence="12 13" key="1">
    <citation type="submission" date="2024-06" db="EMBL/GenBank/DDBJ databases">
        <title>A chromosome-level genome assembly of beet webworm, Loxostege sticticalis.</title>
        <authorList>
            <person name="Zhang Y."/>
        </authorList>
    </citation>
    <scope>NUCLEOTIDE SEQUENCE [LARGE SCALE GENOMIC DNA]</scope>
    <source>
        <strain evidence="12">AQ028</strain>
        <tissue evidence="12">Male pupae</tissue>
    </source>
</reference>
<dbReference type="InterPro" id="IPR012934">
    <property type="entry name" value="Znf_AD"/>
</dbReference>
<keyword evidence="4 7" id="KW-0863">Zinc-finger</keyword>
<dbReference type="PROSITE" id="PS00028">
    <property type="entry name" value="ZINC_FINGER_C2H2_1"/>
    <property type="match status" value="8"/>
</dbReference>
<protein>
    <submittedName>
        <fullName evidence="12">Uncharacterized protein</fullName>
    </submittedName>
</protein>
<evidence type="ECO:0000256" key="1">
    <source>
        <dbReference type="ARBA" id="ARBA00004123"/>
    </source>
</evidence>
<feature type="domain" description="C2H2-type" evidence="10">
    <location>
        <begin position="543"/>
        <end position="571"/>
    </location>
</feature>
<keyword evidence="6" id="KW-0539">Nucleus</keyword>
<evidence type="ECO:0000259" key="11">
    <source>
        <dbReference type="PROSITE" id="PS51915"/>
    </source>
</evidence>
<comment type="subcellular location">
    <subcellularLocation>
        <location evidence="1">Nucleus</location>
    </subcellularLocation>
</comment>
<evidence type="ECO:0000256" key="2">
    <source>
        <dbReference type="ARBA" id="ARBA00022723"/>
    </source>
</evidence>
<feature type="domain" description="C2H2-type" evidence="10">
    <location>
        <begin position="720"/>
        <end position="747"/>
    </location>
</feature>
<evidence type="ECO:0000256" key="3">
    <source>
        <dbReference type="ARBA" id="ARBA00022737"/>
    </source>
</evidence>
<dbReference type="PROSITE" id="PS50157">
    <property type="entry name" value="ZINC_FINGER_C2H2_2"/>
    <property type="match status" value="7"/>
</dbReference>
<dbReference type="SMART" id="SM00355">
    <property type="entry name" value="ZnF_C2H2"/>
    <property type="match status" value="13"/>
</dbReference>
<dbReference type="InterPro" id="IPR013087">
    <property type="entry name" value="Znf_C2H2_type"/>
</dbReference>
<dbReference type="AlphaFoldDB" id="A0ABD0SC48"/>
<feature type="binding site" evidence="8">
    <location>
        <position position="51"/>
    </location>
    <ligand>
        <name>Zn(2+)</name>
        <dbReference type="ChEBI" id="CHEBI:29105"/>
    </ligand>
</feature>
<feature type="binding site" evidence="8">
    <location>
        <position position="10"/>
    </location>
    <ligand>
        <name>Zn(2+)</name>
        <dbReference type="ChEBI" id="CHEBI:29105"/>
    </ligand>
</feature>
<feature type="domain" description="C2H2-type" evidence="10">
    <location>
        <begin position="516"/>
        <end position="539"/>
    </location>
</feature>
<dbReference type="Proteomes" id="UP001549921">
    <property type="component" value="Unassembled WGS sequence"/>
</dbReference>
<dbReference type="SUPFAM" id="SSF57716">
    <property type="entry name" value="Glucocorticoid receptor-like (DNA-binding domain)"/>
    <property type="match status" value="1"/>
</dbReference>
<dbReference type="GO" id="GO:0005634">
    <property type="term" value="C:nucleus"/>
    <property type="evidence" value="ECO:0007669"/>
    <property type="project" value="UniProtKB-SubCell"/>
</dbReference>
<feature type="domain" description="C2H2-type" evidence="10">
    <location>
        <begin position="748"/>
        <end position="771"/>
    </location>
</feature>
<dbReference type="GO" id="GO:0006355">
    <property type="term" value="P:regulation of DNA-templated transcription"/>
    <property type="evidence" value="ECO:0007669"/>
    <property type="project" value="UniProtKB-ARBA"/>
</dbReference>
<dbReference type="FunFam" id="3.30.160.60:FF:000446">
    <property type="entry name" value="Zinc finger protein"/>
    <property type="match status" value="1"/>
</dbReference>
<feature type="domain" description="C2H2-type" evidence="10">
    <location>
        <begin position="432"/>
        <end position="459"/>
    </location>
</feature>
<dbReference type="FunFam" id="3.30.160.60:FF:000110">
    <property type="entry name" value="Zinc finger protein-like"/>
    <property type="match status" value="1"/>
</dbReference>
<evidence type="ECO:0000313" key="13">
    <source>
        <dbReference type="Proteomes" id="UP001549921"/>
    </source>
</evidence>
<evidence type="ECO:0000259" key="10">
    <source>
        <dbReference type="PROSITE" id="PS50157"/>
    </source>
</evidence>
<name>A0ABD0SC48_LOXSC</name>
<feature type="region of interest" description="Disordered" evidence="9">
    <location>
        <begin position="217"/>
        <end position="237"/>
    </location>
</feature>
<evidence type="ECO:0000313" key="12">
    <source>
        <dbReference type="EMBL" id="KAL0811392.1"/>
    </source>
</evidence>
<dbReference type="Pfam" id="PF12874">
    <property type="entry name" value="zf-met"/>
    <property type="match status" value="1"/>
</dbReference>
<dbReference type="SMART" id="SM00868">
    <property type="entry name" value="zf-AD"/>
    <property type="match status" value="1"/>
</dbReference>
<dbReference type="Pfam" id="PF00096">
    <property type="entry name" value="zf-C2H2"/>
    <property type="match status" value="5"/>
</dbReference>